<feature type="transmembrane region" description="Helical" evidence="1">
    <location>
        <begin position="174"/>
        <end position="193"/>
    </location>
</feature>
<dbReference type="PANTHER" id="PTHR32251:SF23">
    <property type="entry name" value="3-OXO-5-ALPHA-STEROID 4-DEHYDROGENASE (DUF1295)"/>
    <property type="match status" value="1"/>
</dbReference>
<proteinExistence type="predicted"/>
<dbReference type="Pfam" id="PF06966">
    <property type="entry name" value="DUF1295"/>
    <property type="match status" value="1"/>
</dbReference>
<protein>
    <submittedName>
        <fullName evidence="2">Uncharacterized protein</fullName>
    </submittedName>
</protein>
<dbReference type="InterPro" id="IPR010721">
    <property type="entry name" value="UstE-like"/>
</dbReference>
<dbReference type="Proteomes" id="UP000276133">
    <property type="component" value="Unassembled WGS sequence"/>
</dbReference>
<comment type="caution">
    <text evidence="2">The sequence shown here is derived from an EMBL/GenBank/DDBJ whole genome shotgun (WGS) entry which is preliminary data.</text>
</comment>
<feature type="transmembrane region" description="Helical" evidence="1">
    <location>
        <begin position="39"/>
        <end position="63"/>
    </location>
</feature>
<dbReference type="PROSITE" id="PS50244">
    <property type="entry name" value="S5A_REDUCTASE"/>
    <property type="match status" value="1"/>
</dbReference>
<accession>A0A3M7QC01</accession>
<evidence type="ECO:0000256" key="1">
    <source>
        <dbReference type="SAM" id="Phobius"/>
    </source>
</evidence>
<feature type="transmembrane region" description="Helical" evidence="1">
    <location>
        <begin position="244"/>
        <end position="264"/>
    </location>
</feature>
<keyword evidence="1" id="KW-0472">Membrane</keyword>
<keyword evidence="1" id="KW-1133">Transmembrane helix</keyword>
<feature type="transmembrane region" description="Helical" evidence="1">
    <location>
        <begin position="84"/>
        <end position="101"/>
    </location>
</feature>
<dbReference type="Gene3D" id="1.20.120.1630">
    <property type="match status" value="1"/>
</dbReference>
<keyword evidence="3" id="KW-1185">Reference proteome</keyword>
<dbReference type="GO" id="GO:0016020">
    <property type="term" value="C:membrane"/>
    <property type="evidence" value="ECO:0007669"/>
    <property type="project" value="TreeGrafter"/>
</dbReference>
<dbReference type="OrthoDB" id="67965at2759"/>
<organism evidence="2 3">
    <name type="scientific">Brachionus plicatilis</name>
    <name type="common">Marine rotifer</name>
    <name type="synonym">Brachionus muelleri</name>
    <dbReference type="NCBI Taxonomy" id="10195"/>
    <lineage>
        <taxon>Eukaryota</taxon>
        <taxon>Metazoa</taxon>
        <taxon>Spiralia</taxon>
        <taxon>Gnathifera</taxon>
        <taxon>Rotifera</taxon>
        <taxon>Eurotatoria</taxon>
        <taxon>Monogononta</taxon>
        <taxon>Pseudotrocha</taxon>
        <taxon>Ploima</taxon>
        <taxon>Brachionidae</taxon>
        <taxon>Brachionus</taxon>
    </lineage>
</organism>
<feature type="transmembrane region" description="Helical" evidence="1">
    <location>
        <begin position="9"/>
        <end position="27"/>
    </location>
</feature>
<dbReference type="PANTHER" id="PTHR32251">
    <property type="entry name" value="3-OXO-5-ALPHA-STEROID 4-DEHYDROGENASE"/>
    <property type="match status" value="1"/>
</dbReference>
<reference evidence="2 3" key="1">
    <citation type="journal article" date="2018" name="Sci. Rep.">
        <title>Genomic signatures of local adaptation to the degree of environmental predictability in rotifers.</title>
        <authorList>
            <person name="Franch-Gras L."/>
            <person name="Hahn C."/>
            <person name="Garcia-Roger E.M."/>
            <person name="Carmona M.J."/>
            <person name="Serra M."/>
            <person name="Gomez A."/>
        </authorList>
    </citation>
    <scope>NUCLEOTIDE SEQUENCE [LARGE SCALE GENOMIC DNA]</scope>
    <source>
        <strain evidence="2">HYR1</strain>
    </source>
</reference>
<keyword evidence="1" id="KW-0812">Transmembrane</keyword>
<dbReference type="EMBL" id="REGN01006595">
    <property type="protein sequence ID" value="RNA08920.1"/>
    <property type="molecule type" value="Genomic_DNA"/>
</dbReference>
<sequence>MMSKKTQTILIHFLIYGTAITTSWILFNLFDSYSFFLKLFIANLFGCFIIYFNCIIFDSFSINDPNWTIQSSVYSFYYLIESKNYQFSTILVFILVNIWSFRLTFNLYSTAVHGIKDEDWRFSNLRPKWKPKVVYFVFGFFGILFLPFVLTYFGCVPLYYIFRSKEICGIGQTLGILVIISGILIEAISDYQLSNEFEMAKKEKRMRFMNKGLWSQARHPNYFGEILFWFGLFVASIDSSVTDYLRLASFLFGPVGIFLMIYFMSMPLMEERQLQNKPDLYKKYMSDVPFKILPINFLFSKSKKNKKQ</sequence>
<dbReference type="AlphaFoldDB" id="A0A3M7QC01"/>
<name>A0A3M7QC01_BRAPC</name>
<feature type="transmembrane region" description="Helical" evidence="1">
    <location>
        <begin position="133"/>
        <end position="162"/>
    </location>
</feature>
<evidence type="ECO:0000313" key="3">
    <source>
        <dbReference type="Proteomes" id="UP000276133"/>
    </source>
</evidence>
<gene>
    <name evidence="2" type="ORF">BpHYR1_026823</name>
</gene>
<evidence type="ECO:0000313" key="2">
    <source>
        <dbReference type="EMBL" id="RNA08920.1"/>
    </source>
</evidence>